<gene>
    <name evidence="1" type="ORF">NQF78_11640</name>
</gene>
<protein>
    <submittedName>
        <fullName evidence="1">Uncharacterized protein</fullName>
    </submittedName>
</protein>
<organism evidence="1 2">
    <name type="scientific">Pseudomonas monsensis</name>
    <dbReference type="NCBI Taxonomy" id="2745509"/>
    <lineage>
        <taxon>Bacteria</taxon>
        <taxon>Pseudomonadati</taxon>
        <taxon>Pseudomonadota</taxon>
        <taxon>Gammaproteobacteria</taxon>
        <taxon>Pseudomonadales</taxon>
        <taxon>Pseudomonadaceae</taxon>
        <taxon>Pseudomonas</taxon>
    </lineage>
</organism>
<comment type="caution">
    <text evidence="1">The sequence shown here is derived from an EMBL/GenBank/DDBJ whole genome shotgun (WGS) entry which is preliminary data.</text>
</comment>
<dbReference type="EMBL" id="JANIGP010000006">
    <property type="protein sequence ID" value="MCY0108969.1"/>
    <property type="molecule type" value="Genomic_DNA"/>
</dbReference>
<evidence type="ECO:0000313" key="2">
    <source>
        <dbReference type="Proteomes" id="UP001207830"/>
    </source>
</evidence>
<proteinExistence type="predicted"/>
<accession>A0ABT3YTX0</accession>
<keyword evidence="2" id="KW-1185">Reference proteome</keyword>
<name>A0ABT3YTX0_9PSED</name>
<dbReference type="Proteomes" id="UP001207830">
    <property type="component" value="Unassembled WGS sequence"/>
</dbReference>
<dbReference type="RefSeq" id="WP_267800859.1">
    <property type="nucleotide sequence ID" value="NZ_JANIGP010000006.1"/>
</dbReference>
<reference evidence="1 2" key="1">
    <citation type="submission" date="2022-07" db="EMBL/GenBank/DDBJ databases">
        <title>Characterization of plant growth promoting rhizobacteria (PGPR) for use as bioinoculants in agriculture.</title>
        <authorList>
            <person name="Hassen A.I."/>
            <person name="Pierneef R."/>
        </authorList>
    </citation>
    <scope>NUCLEOTIDE SEQUENCE [LARGE SCALE GENOMIC DNA]</scope>
    <source>
        <strain evidence="1 2">SARCC-3054</strain>
    </source>
</reference>
<sequence length="131" mass="14930">MKTLVTPADLDYALNVILQDTLHDLGRLCRDLQVTPRDLLNQVAIAMARQFLAGTRDFHACDEVMNSLFSDIVDLGVREEMPEPAFSIYLAFDAGEHWHTGDTRDVLPWERWTRPELERILGALGDNQPRP</sequence>
<evidence type="ECO:0000313" key="1">
    <source>
        <dbReference type="EMBL" id="MCY0108969.1"/>
    </source>
</evidence>